<accession>E4SHX0</accession>
<comment type="subcellular location">
    <subcellularLocation>
        <location evidence="2">Cell membrane</location>
        <topology evidence="2">Multi-pass membrane protein</topology>
    </subcellularLocation>
</comment>
<evidence type="ECO:0000313" key="5">
    <source>
        <dbReference type="Proteomes" id="UP000006835"/>
    </source>
</evidence>
<feature type="transmembrane region" description="Helical" evidence="3">
    <location>
        <begin position="149"/>
        <end position="172"/>
    </location>
</feature>
<reference evidence="4 5" key="2">
    <citation type="journal article" date="2011" name="J. Bacteriol.">
        <title>Complete genome sequences for the anaerobic, extremely thermophilic plant biomass-degrading bacteria Caldicellulosiruptor hydrothermalis, Caldicellulosiruptor kristjanssonii, Caldicellulosiruptor kronotskyensis, Caldicellulosiruptor owensenis, and Caldicellulosiruptor lactoaceticus.</title>
        <authorList>
            <person name="Blumer-Schuette S.E."/>
            <person name="Ozdemir I."/>
            <person name="Mistry D."/>
            <person name="Lucas S."/>
            <person name="Lapidus A."/>
            <person name="Cheng J.F."/>
            <person name="Goodwin L.A."/>
            <person name="Pitluck S."/>
            <person name="Land M.L."/>
            <person name="Hauser L.J."/>
            <person name="Woyke T."/>
            <person name="Mikhailova N."/>
            <person name="Pati A."/>
            <person name="Kyrpides N.C."/>
            <person name="Ivanova N."/>
            <person name="Detter J.C."/>
            <person name="Walston-Davenport K."/>
            <person name="Han S."/>
            <person name="Adams M.W."/>
            <person name="Kelly R.M."/>
        </authorList>
    </citation>
    <scope>NUCLEOTIDE SEQUENCE [LARGE SCALE GENOMIC DNA]</scope>
    <source>
        <strain evidence="5">DSM 18902 / VKM B-2412 / 2002</strain>
    </source>
</reference>
<feature type="transmembrane region" description="Helical" evidence="3">
    <location>
        <begin position="59"/>
        <end position="78"/>
    </location>
</feature>
<keyword evidence="2" id="KW-0813">Transport</keyword>
<name>E4SHX0_CALK2</name>
<feature type="transmembrane region" description="Helical" evidence="3">
    <location>
        <begin position="36"/>
        <end position="52"/>
    </location>
</feature>
<keyword evidence="5" id="KW-1185">Reference proteome</keyword>
<dbReference type="EMBL" id="CP002330">
    <property type="protein sequence ID" value="ADQ47345.1"/>
    <property type="molecule type" value="Genomic_DNA"/>
</dbReference>
<sequence length="184" mass="19636">MENAKSTNTTKMLILSALFAAIVAVCAQISFQIGPVPFTLQVFAIFLASLILPPKYAFLSLLVYDLLGAVGVPVFAGFSGGLSKFIGPTGGYLIAFPIAAFVISYINTKKPLKNEIANSILALILGLAIIYIIGFLYLSWAAHMTLKQAFAAGVLPFIIPDIIKLAIAYLIARAIKSRKALNIA</sequence>
<comment type="similarity">
    <text evidence="1 2">Belongs to the BioY family.</text>
</comment>
<keyword evidence="3" id="KW-0812">Transmembrane</keyword>
<feature type="transmembrane region" description="Helical" evidence="3">
    <location>
        <begin position="12"/>
        <end position="30"/>
    </location>
</feature>
<dbReference type="HOGENOM" id="CLU_077931_1_1_9"/>
<dbReference type="AlphaFoldDB" id="E4SHX0"/>
<dbReference type="Proteomes" id="UP000006835">
    <property type="component" value="Chromosome"/>
</dbReference>
<evidence type="ECO:0000256" key="2">
    <source>
        <dbReference type="PIRNR" id="PIRNR016661"/>
    </source>
</evidence>
<evidence type="ECO:0000313" key="4">
    <source>
        <dbReference type="EMBL" id="ADQ47345.1"/>
    </source>
</evidence>
<dbReference type="GO" id="GO:0015225">
    <property type="term" value="F:biotin transmembrane transporter activity"/>
    <property type="evidence" value="ECO:0007669"/>
    <property type="project" value="UniProtKB-UniRule"/>
</dbReference>
<dbReference type="Pfam" id="PF02632">
    <property type="entry name" value="BioY"/>
    <property type="match status" value="1"/>
</dbReference>
<feature type="transmembrane region" description="Helical" evidence="3">
    <location>
        <begin position="90"/>
        <end position="108"/>
    </location>
</feature>
<keyword evidence="3" id="KW-1133">Transmembrane helix</keyword>
<dbReference type="KEGG" id="ckn:Calkro_2545"/>
<evidence type="ECO:0000256" key="1">
    <source>
        <dbReference type="ARBA" id="ARBA00010692"/>
    </source>
</evidence>
<gene>
    <name evidence="4" type="ordered locus">Calkro_2545</name>
</gene>
<protein>
    <recommendedName>
        <fullName evidence="2">Biotin transporter</fullName>
    </recommendedName>
</protein>
<reference key="1">
    <citation type="submission" date="2010-11" db="EMBL/GenBank/DDBJ databases">
        <title>Complete sequence of Caldicellulosiruptor kronotskyensis 2002.</title>
        <authorList>
            <consortium name="US DOE Joint Genome Institute"/>
            <person name="Lucas S."/>
            <person name="Copeland A."/>
            <person name="Lapidus A."/>
            <person name="Cheng J.-F."/>
            <person name="Bruce D."/>
            <person name="Goodwin L."/>
            <person name="Pitluck S."/>
            <person name="Davenport K."/>
            <person name="Detter J.C."/>
            <person name="Han C."/>
            <person name="Tapia R."/>
            <person name="Land M."/>
            <person name="Hauser L."/>
            <person name="Jeffries C."/>
            <person name="Kyrpides N."/>
            <person name="Ivanova N."/>
            <person name="Mikhailova N."/>
            <person name="Blumer-Schuette S.E."/>
            <person name="Kelly R.M."/>
            <person name="Woyke T."/>
        </authorList>
    </citation>
    <scope>NUCLEOTIDE SEQUENCE</scope>
    <source>
        <strain>2002</strain>
    </source>
</reference>
<organism evidence="4 5">
    <name type="scientific">Caldicellulosiruptor kronotskyensis (strain DSM 18902 / VKM B-2412 / 2002)</name>
    <dbReference type="NCBI Taxonomy" id="632348"/>
    <lineage>
        <taxon>Bacteria</taxon>
        <taxon>Bacillati</taxon>
        <taxon>Bacillota</taxon>
        <taxon>Bacillota incertae sedis</taxon>
        <taxon>Caldicellulosiruptorales</taxon>
        <taxon>Caldicellulosiruptoraceae</taxon>
        <taxon>Caldicellulosiruptor</taxon>
    </lineage>
</organism>
<keyword evidence="2" id="KW-1003">Cell membrane</keyword>
<keyword evidence="2 3" id="KW-0472">Membrane</keyword>
<proteinExistence type="inferred from homology"/>
<dbReference type="PIRSF" id="PIRSF016661">
    <property type="entry name" value="BioY"/>
    <property type="match status" value="1"/>
</dbReference>
<dbReference type="PANTHER" id="PTHR34295:SF1">
    <property type="entry name" value="BIOTIN TRANSPORTER BIOY"/>
    <property type="match status" value="1"/>
</dbReference>
<dbReference type="RefSeq" id="WP_013431409.1">
    <property type="nucleotide sequence ID" value="NC_014720.1"/>
</dbReference>
<dbReference type="Gene3D" id="1.10.1760.20">
    <property type="match status" value="1"/>
</dbReference>
<dbReference type="OrthoDB" id="9803495at2"/>
<dbReference type="PANTHER" id="PTHR34295">
    <property type="entry name" value="BIOTIN TRANSPORTER BIOY"/>
    <property type="match status" value="1"/>
</dbReference>
<dbReference type="GO" id="GO:0005886">
    <property type="term" value="C:plasma membrane"/>
    <property type="evidence" value="ECO:0007669"/>
    <property type="project" value="UniProtKB-SubCell"/>
</dbReference>
<dbReference type="InterPro" id="IPR003784">
    <property type="entry name" value="BioY"/>
</dbReference>
<evidence type="ECO:0000256" key="3">
    <source>
        <dbReference type="SAM" id="Phobius"/>
    </source>
</evidence>
<feature type="transmembrane region" description="Helical" evidence="3">
    <location>
        <begin position="120"/>
        <end position="143"/>
    </location>
</feature>